<evidence type="ECO:0000313" key="3">
    <source>
        <dbReference type="EMBL" id="SNU90495.1"/>
    </source>
</evidence>
<dbReference type="PANTHER" id="PTHR10948">
    <property type="entry name" value="TRANSPOSASE"/>
    <property type="match status" value="1"/>
</dbReference>
<proteinExistence type="predicted"/>
<gene>
    <name evidence="3" type="primary">insI1</name>
    <name evidence="3" type="ORF">SAMEA4412692_01890</name>
</gene>
<dbReference type="Gene3D" id="1.10.10.60">
    <property type="entry name" value="Homeodomain-like"/>
    <property type="match status" value="1"/>
</dbReference>
<reference evidence="3 4" key="1">
    <citation type="submission" date="2017-06" db="EMBL/GenBank/DDBJ databases">
        <authorList>
            <consortium name="Pathogen Informatics"/>
        </authorList>
    </citation>
    <scope>NUCLEOTIDE SEQUENCE [LARGE SCALE GENOMIC DNA]</scope>
    <source>
        <strain evidence="3 4">NCTC13788</strain>
    </source>
</reference>
<dbReference type="AlphaFoldDB" id="A0A239SY88"/>
<feature type="compositionally biased region" description="Basic residues" evidence="1">
    <location>
        <begin position="56"/>
        <end position="69"/>
    </location>
</feature>
<dbReference type="EMBL" id="LT906439">
    <property type="protein sequence ID" value="SNU90495.1"/>
    <property type="molecule type" value="Genomic_DNA"/>
</dbReference>
<feature type="region of interest" description="Disordered" evidence="1">
    <location>
        <begin position="48"/>
        <end position="69"/>
    </location>
</feature>
<name>A0A239SY88_9STRE</name>
<dbReference type="Proteomes" id="UP000215185">
    <property type="component" value="Chromosome 1"/>
</dbReference>
<keyword evidence="4" id="KW-1185">Reference proteome</keyword>
<dbReference type="InterPro" id="IPR025246">
    <property type="entry name" value="IS30-like_HTH"/>
</dbReference>
<dbReference type="KEGG" id="smen:SAMEA4412692_1890"/>
<feature type="domain" description="Transposase IS30-like HTH" evidence="2">
    <location>
        <begin position="8"/>
        <end position="51"/>
    </location>
</feature>
<evidence type="ECO:0000256" key="1">
    <source>
        <dbReference type="SAM" id="MobiDB-lite"/>
    </source>
</evidence>
<protein>
    <submittedName>
        <fullName evidence="3">Transposase IS1239</fullName>
    </submittedName>
</protein>
<dbReference type="STRING" id="1123308.GCA_000380085_01495"/>
<dbReference type="GO" id="GO:0032196">
    <property type="term" value="P:transposition"/>
    <property type="evidence" value="ECO:0007669"/>
    <property type="project" value="TreeGrafter"/>
</dbReference>
<dbReference type="GO" id="GO:0005829">
    <property type="term" value="C:cytosol"/>
    <property type="evidence" value="ECO:0007669"/>
    <property type="project" value="TreeGrafter"/>
</dbReference>
<dbReference type="GO" id="GO:0004803">
    <property type="term" value="F:transposase activity"/>
    <property type="evidence" value="ECO:0007669"/>
    <property type="project" value="TreeGrafter"/>
</dbReference>
<dbReference type="Pfam" id="PF13936">
    <property type="entry name" value="HTH_38"/>
    <property type="match status" value="1"/>
</dbReference>
<dbReference type="eggNOG" id="COG2826">
    <property type="taxonomic scope" value="Bacteria"/>
</dbReference>
<sequence>MQNYYTPKGKHLTLADRRNIERWLHEGCSNREIARQLGKAAQTINNEVERGQVRQQVHKGKRRDGKASG</sequence>
<accession>A0A239SY88</accession>
<dbReference type="InterPro" id="IPR051917">
    <property type="entry name" value="Transposase-Integrase"/>
</dbReference>
<evidence type="ECO:0000259" key="2">
    <source>
        <dbReference type="Pfam" id="PF13936"/>
    </source>
</evidence>
<organism evidence="3 4">
    <name type="scientific">Streptococcus merionis</name>
    <dbReference type="NCBI Taxonomy" id="400065"/>
    <lineage>
        <taxon>Bacteria</taxon>
        <taxon>Bacillati</taxon>
        <taxon>Bacillota</taxon>
        <taxon>Bacilli</taxon>
        <taxon>Lactobacillales</taxon>
        <taxon>Streptococcaceae</taxon>
        <taxon>Streptococcus</taxon>
    </lineage>
</organism>
<evidence type="ECO:0000313" key="4">
    <source>
        <dbReference type="Proteomes" id="UP000215185"/>
    </source>
</evidence>
<dbReference type="PANTHER" id="PTHR10948:SF23">
    <property type="entry name" value="TRANSPOSASE INSI FOR INSERTION SEQUENCE ELEMENT IS30A-RELATED"/>
    <property type="match status" value="1"/>
</dbReference>